<dbReference type="Proteomes" id="UP000230750">
    <property type="component" value="Unassembled WGS sequence"/>
</dbReference>
<keyword evidence="3" id="KW-1185">Reference proteome</keyword>
<dbReference type="InterPro" id="IPR013783">
    <property type="entry name" value="Ig-like_fold"/>
</dbReference>
<dbReference type="InterPro" id="IPR007110">
    <property type="entry name" value="Ig-like_dom"/>
</dbReference>
<dbReference type="SUPFAM" id="SSF48726">
    <property type="entry name" value="Immunoglobulin"/>
    <property type="match status" value="1"/>
</dbReference>
<evidence type="ECO:0000313" key="2">
    <source>
        <dbReference type="EMBL" id="PIK36628.1"/>
    </source>
</evidence>
<name>A0A2G8JLL2_STIJA</name>
<dbReference type="Gene3D" id="2.60.40.10">
    <property type="entry name" value="Immunoglobulins"/>
    <property type="match status" value="1"/>
</dbReference>
<dbReference type="AlphaFoldDB" id="A0A2G8JLL2"/>
<dbReference type="SMART" id="SM00409">
    <property type="entry name" value="IG"/>
    <property type="match status" value="1"/>
</dbReference>
<comment type="caution">
    <text evidence="2">The sequence shown here is derived from an EMBL/GenBank/DDBJ whole genome shotgun (WGS) entry which is preliminary data.</text>
</comment>
<accession>A0A2G8JLL2</accession>
<evidence type="ECO:0000313" key="3">
    <source>
        <dbReference type="Proteomes" id="UP000230750"/>
    </source>
</evidence>
<dbReference type="PROSITE" id="PS50835">
    <property type="entry name" value="IG_LIKE"/>
    <property type="match status" value="1"/>
</dbReference>
<dbReference type="InterPro" id="IPR036179">
    <property type="entry name" value="Ig-like_dom_sf"/>
</dbReference>
<feature type="domain" description="Ig-like" evidence="1">
    <location>
        <begin position="74"/>
        <end position="187"/>
    </location>
</feature>
<sequence>MVHWEYSECKAVSTDNEKCTPEGRETERFSKQTGLDYIFSNGEATPWRNELELEAGISAIFKCVATSTEFPHQPAEAYFQILTAKEAFSFDIPDGIYADQQVNIECVVNGFSFKDTKIGRKSNESSPIIPLDSKMDQRITETTILQDNSRKRTVRISKVRLEDAGEYYCMATTEVPHHVDFMEKRATLVVKAILFGICLPISLNPESIHSKTRPELPGKSQSTEIIPAEVHCSSENITHDVNAGDLIINCTVTGDPRPSASWQFPHLLLRNKVTEGTYVNSTTIWTTCTVPVNYLRKGSTRELIVTGRNLGRTGTTIIRLTGVGKSLPAVGTCIHAVYDLKSYVQSIKSDTKIMLDMLK</sequence>
<protein>
    <recommendedName>
        <fullName evidence="1">Ig-like domain-containing protein</fullName>
    </recommendedName>
</protein>
<organism evidence="2 3">
    <name type="scientific">Stichopus japonicus</name>
    <name type="common">Sea cucumber</name>
    <dbReference type="NCBI Taxonomy" id="307972"/>
    <lineage>
        <taxon>Eukaryota</taxon>
        <taxon>Metazoa</taxon>
        <taxon>Echinodermata</taxon>
        <taxon>Eleutherozoa</taxon>
        <taxon>Echinozoa</taxon>
        <taxon>Holothuroidea</taxon>
        <taxon>Aspidochirotacea</taxon>
        <taxon>Aspidochirotida</taxon>
        <taxon>Stichopodidae</taxon>
        <taxon>Apostichopus</taxon>
    </lineage>
</organism>
<dbReference type="EMBL" id="MRZV01001643">
    <property type="protein sequence ID" value="PIK36628.1"/>
    <property type="molecule type" value="Genomic_DNA"/>
</dbReference>
<gene>
    <name evidence="2" type="ORF">BSL78_26543</name>
</gene>
<reference evidence="2 3" key="1">
    <citation type="journal article" date="2017" name="PLoS Biol.">
        <title>The sea cucumber genome provides insights into morphological evolution and visceral regeneration.</title>
        <authorList>
            <person name="Zhang X."/>
            <person name="Sun L."/>
            <person name="Yuan J."/>
            <person name="Sun Y."/>
            <person name="Gao Y."/>
            <person name="Zhang L."/>
            <person name="Li S."/>
            <person name="Dai H."/>
            <person name="Hamel J.F."/>
            <person name="Liu C."/>
            <person name="Yu Y."/>
            <person name="Liu S."/>
            <person name="Lin W."/>
            <person name="Guo K."/>
            <person name="Jin S."/>
            <person name="Xu P."/>
            <person name="Storey K.B."/>
            <person name="Huan P."/>
            <person name="Zhang T."/>
            <person name="Zhou Y."/>
            <person name="Zhang J."/>
            <person name="Lin C."/>
            <person name="Li X."/>
            <person name="Xing L."/>
            <person name="Huo D."/>
            <person name="Sun M."/>
            <person name="Wang L."/>
            <person name="Mercier A."/>
            <person name="Li F."/>
            <person name="Yang H."/>
            <person name="Xiang J."/>
        </authorList>
    </citation>
    <scope>NUCLEOTIDE SEQUENCE [LARGE SCALE GENOMIC DNA]</scope>
    <source>
        <strain evidence="2">Shaxun</strain>
        <tissue evidence="2">Muscle</tissue>
    </source>
</reference>
<proteinExistence type="predicted"/>
<evidence type="ECO:0000259" key="1">
    <source>
        <dbReference type="PROSITE" id="PS50835"/>
    </source>
</evidence>
<dbReference type="InterPro" id="IPR003599">
    <property type="entry name" value="Ig_sub"/>
</dbReference>